<evidence type="ECO:0000256" key="1">
    <source>
        <dbReference type="SAM" id="Phobius"/>
    </source>
</evidence>
<reference evidence="2 3" key="1">
    <citation type="submission" date="2020-08" db="EMBL/GenBank/DDBJ databases">
        <title>Sequencing the genomes of 1000 actinobacteria strains.</title>
        <authorList>
            <person name="Klenk H.-P."/>
        </authorList>
    </citation>
    <scope>NUCLEOTIDE SEQUENCE [LARGE SCALE GENOMIC DNA]</scope>
    <source>
        <strain evidence="2 3">DSM 41654</strain>
    </source>
</reference>
<evidence type="ECO:0000313" key="3">
    <source>
        <dbReference type="Proteomes" id="UP000540506"/>
    </source>
</evidence>
<dbReference type="InterPro" id="IPR000801">
    <property type="entry name" value="Esterase-like"/>
</dbReference>
<name>A0A7W7VWI7_KITKI</name>
<comment type="caution">
    <text evidence="2">The sequence shown here is derived from an EMBL/GenBank/DDBJ whole genome shotgun (WGS) entry which is preliminary data.</text>
</comment>
<dbReference type="EMBL" id="JACHJV010000001">
    <property type="protein sequence ID" value="MBB4925471.1"/>
    <property type="molecule type" value="Genomic_DNA"/>
</dbReference>
<keyword evidence="1" id="KW-0812">Transmembrane</keyword>
<dbReference type="Pfam" id="PF00756">
    <property type="entry name" value="Esterase"/>
    <property type="match status" value="1"/>
</dbReference>
<dbReference type="SUPFAM" id="SSF53474">
    <property type="entry name" value="alpha/beta-Hydrolases"/>
    <property type="match status" value="1"/>
</dbReference>
<gene>
    <name evidence="2" type="ORF">FHR34_004464</name>
</gene>
<keyword evidence="1" id="KW-0472">Membrane</keyword>
<feature type="transmembrane region" description="Helical" evidence="1">
    <location>
        <begin position="38"/>
        <end position="56"/>
    </location>
</feature>
<dbReference type="Proteomes" id="UP000540506">
    <property type="component" value="Unassembled WGS sequence"/>
</dbReference>
<sequence length="430" mass="45974">MDWPITSGVIPVLLLALGWLALVGLAVSSSTHWWSRRFPCAVLLAAALTVLTRAVVNDWWQPWPDGLTREVVFWVGIGILGLLLALFRLPPLRWRGRFAALGAALLVLLMSGSQINRQYDQYPTLRVLLAPWLQHTPKFSAGKAASTLSAPGGRTLAEVWHRPAGLPTKGTITTSPIPGVKSGFNPRAAYVYLPPAYQATEPRPLLPVLVLMAGQPGGPADWVNSGDLAGTMDSFAAEHQGLAPIVVVVDPTGSDWANTLCMDSRIAKAQTYLAQDVPDWVHAHLQTGTGRTSFAIGGLSLGGTCSLQLAVNAPQVYGSFLDISGQDEPTLGSHDKTVQAAFGGDEAAFDAVDPLHVMARQKFPDTAGAFVVGKSDGEYGPQQKKAYQAAVAAGMKVTFTEVPGGHDWTVFRAGLRGQLTWLSQQFGLIR</sequence>
<proteinExistence type="predicted"/>
<feature type="transmembrane region" description="Helical" evidence="1">
    <location>
        <begin position="6"/>
        <end position="26"/>
    </location>
</feature>
<protein>
    <submittedName>
        <fullName evidence="2">Enterochelin esterase-like enzyme</fullName>
    </submittedName>
</protein>
<keyword evidence="3" id="KW-1185">Reference proteome</keyword>
<feature type="transmembrane region" description="Helical" evidence="1">
    <location>
        <begin position="98"/>
        <end position="115"/>
    </location>
</feature>
<accession>A0A7W7VWI7</accession>
<dbReference type="InterPro" id="IPR050583">
    <property type="entry name" value="Mycobacterial_A85_antigen"/>
</dbReference>
<feature type="transmembrane region" description="Helical" evidence="1">
    <location>
        <begin position="71"/>
        <end position="89"/>
    </location>
</feature>
<dbReference type="Gene3D" id="3.40.50.1820">
    <property type="entry name" value="alpha/beta hydrolase"/>
    <property type="match status" value="1"/>
</dbReference>
<dbReference type="InterPro" id="IPR029058">
    <property type="entry name" value="AB_hydrolase_fold"/>
</dbReference>
<keyword evidence="1" id="KW-1133">Transmembrane helix</keyword>
<dbReference type="RefSeq" id="WP_184937697.1">
    <property type="nucleotide sequence ID" value="NZ_JACHJV010000001.1"/>
</dbReference>
<dbReference type="PANTHER" id="PTHR48098:SF1">
    <property type="entry name" value="DIACYLGLYCEROL ACYLTRANSFERASE_MYCOLYLTRANSFERASE AG85A"/>
    <property type="match status" value="1"/>
</dbReference>
<evidence type="ECO:0000313" key="2">
    <source>
        <dbReference type="EMBL" id="MBB4925471.1"/>
    </source>
</evidence>
<organism evidence="2 3">
    <name type="scientific">Kitasatospora kifunensis</name>
    <name type="common">Streptomyces kifunensis</name>
    <dbReference type="NCBI Taxonomy" id="58351"/>
    <lineage>
        <taxon>Bacteria</taxon>
        <taxon>Bacillati</taxon>
        <taxon>Actinomycetota</taxon>
        <taxon>Actinomycetes</taxon>
        <taxon>Kitasatosporales</taxon>
        <taxon>Streptomycetaceae</taxon>
        <taxon>Kitasatospora</taxon>
    </lineage>
</organism>
<dbReference type="PANTHER" id="PTHR48098">
    <property type="entry name" value="ENTEROCHELIN ESTERASE-RELATED"/>
    <property type="match status" value="1"/>
</dbReference>
<dbReference type="AlphaFoldDB" id="A0A7W7VWI7"/>
<dbReference type="GO" id="GO:0016747">
    <property type="term" value="F:acyltransferase activity, transferring groups other than amino-acyl groups"/>
    <property type="evidence" value="ECO:0007669"/>
    <property type="project" value="TreeGrafter"/>
</dbReference>